<dbReference type="PANTHER" id="PTHR18947:SF39">
    <property type="entry name" value="PROTEIN HOOK"/>
    <property type="match status" value="1"/>
</dbReference>
<evidence type="ECO:0000256" key="3">
    <source>
        <dbReference type="ARBA" id="ARBA00006946"/>
    </source>
</evidence>
<dbReference type="RefSeq" id="XP_022244930.1">
    <property type="nucleotide sequence ID" value="XM_022389222.1"/>
</dbReference>
<accession>A0ABM1SMS6</accession>
<dbReference type="InterPro" id="IPR008636">
    <property type="entry name" value="Hook_C"/>
</dbReference>
<dbReference type="Proteomes" id="UP000694941">
    <property type="component" value="Unplaced"/>
</dbReference>
<dbReference type="CDD" id="cd22222">
    <property type="entry name" value="HkD_Hook"/>
    <property type="match status" value="1"/>
</dbReference>
<evidence type="ECO:0000256" key="7">
    <source>
        <dbReference type="ARBA" id="ARBA00022583"/>
    </source>
</evidence>
<gene>
    <name evidence="16 17" type="primary">LOC106462085</name>
</gene>
<evidence type="ECO:0000259" key="14">
    <source>
        <dbReference type="PROSITE" id="PS50021"/>
    </source>
</evidence>
<dbReference type="Pfam" id="PF19047">
    <property type="entry name" value="HOOK_N"/>
    <property type="match status" value="1"/>
</dbReference>
<dbReference type="SUPFAM" id="SSF116907">
    <property type="entry name" value="Hook domain"/>
    <property type="match status" value="1"/>
</dbReference>
<keyword evidence="7" id="KW-0254">Endocytosis</keyword>
<protein>
    <recommendedName>
        <fullName evidence="5">Protein hook</fullName>
    </recommendedName>
</protein>
<evidence type="ECO:0000256" key="6">
    <source>
        <dbReference type="ARBA" id="ARBA00022490"/>
    </source>
</evidence>
<dbReference type="InterPro" id="IPR036872">
    <property type="entry name" value="CH_dom_sf"/>
</dbReference>
<evidence type="ECO:0000256" key="4">
    <source>
        <dbReference type="ARBA" id="ARBA00011241"/>
    </source>
</evidence>
<dbReference type="GeneID" id="106462085"/>
<dbReference type="Gene3D" id="1.10.418.10">
    <property type="entry name" value="Calponin-like domain"/>
    <property type="match status" value="1"/>
</dbReference>
<feature type="coiled-coil region" evidence="12">
    <location>
        <begin position="561"/>
        <end position="649"/>
    </location>
</feature>
<dbReference type="RefSeq" id="XP_022244932.1">
    <property type="nucleotide sequence ID" value="XM_022389224.1"/>
</dbReference>
<evidence type="ECO:0000313" key="16">
    <source>
        <dbReference type="RefSeq" id="XP_022244930.1"/>
    </source>
</evidence>
<proteinExistence type="inferred from homology"/>
<dbReference type="InterPro" id="IPR043936">
    <property type="entry name" value="HOOK_N"/>
</dbReference>
<dbReference type="PANTHER" id="PTHR18947">
    <property type="entry name" value="HOOK PROTEINS"/>
    <property type="match status" value="1"/>
</dbReference>
<keyword evidence="9" id="KW-0967">Endosome</keyword>
<evidence type="ECO:0000256" key="10">
    <source>
        <dbReference type="ARBA" id="ARBA00023054"/>
    </source>
</evidence>
<feature type="region of interest" description="Disordered" evidence="13">
    <location>
        <begin position="427"/>
        <end position="449"/>
    </location>
</feature>
<keyword evidence="6" id="KW-0963">Cytoplasm</keyword>
<sequence length="714" mass="82273">MENTTESLIKWLKTFDLEGNNKTVEDLCDGVVMAQALAQIAPEYFNSGWLAKIKSGTGSNWRLKVSNLRKILKGILDYYNEALGQQIIGFKMPDVNAIGENSNPVELGRMLQLVLGCAVNCDRKQEYIEAIMGLEEDVQHVVMNVIQELITKEIPTSYSGDSYVELNEQLKKTAEELQAASEAKEQISQRCHELDMQVAALQDEKASLMQENEKLLERLNNSESLEDPSTVAGKRFQQMQHKLEILQDEVYKLETARDEFKIKVDLQEKEILDLQQKNEDLQRLADEARTLKDELDVLRHNSDKVEQYETTIETYKKKFEDLVVLKKQLKVLEDKNTSYMQQNMELEEELKKTQTLKSQVDMYKKQVQELHSRLGEETRKADKAEFENSRISEKLSSIQREKERLVAERDSMKETIEELRCMQLQKEETVSPHGVSSNRPSGAFSDTDMLESVPPEIREKMIRLQHENKMLKLKQNGSDEEQTALLKTLLDDAKARQNELETENRLANQRILELEGQLQDLQENHSQVSSQEGKELRWKLNMMGKKQKEIEAELQKGKVSEEALQSQLEASVQKAHQLQELLSKKEGEMRAMEERYKKYLEKAKNVIRTLDPKQSTGSGPEVLALRNQLQEKEKIIAKLEKDAEKSKVVQEMEEKLLTTAFYNLGAQLQRKTAEERLLQNPTTQSFLTRQRQATTRRLTNPGVSTSFIIYTGVV</sequence>
<comment type="subunit">
    <text evidence="4">Homodimer. Interacts with microtubules via its N-terminus.</text>
</comment>
<evidence type="ECO:0000256" key="9">
    <source>
        <dbReference type="ARBA" id="ARBA00022753"/>
    </source>
</evidence>
<evidence type="ECO:0000256" key="2">
    <source>
        <dbReference type="ARBA" id="ARBA00004245"/>
    </source>
</evidence>
<organism evidence="15 17">
    <name type="scientific">Limulus polyphemus</name>
    <name type="common">Atlantic horseshoe crab</name>
    <dbReference type="NCBI Taxonomy" id="6850"/>
    <lineage>
        <taxon>Eukaryota</taxon>
        <taxon>Metazoa</taxon>
        <taxon>Ecdysozoa</taxon>
        <taxon>Arthropoda</taxon>
        <taxon>Chelicerata</taxon>
        <taxon>Merostomata</taxon>
        <taxon>Xiphosura</taxon>
        <taxon>Limulidae</taxon>
        <taxon>Limulus</taxon>
    </lineage>
</organism>
<evidence type="ECO:0000256" key="5">
    <source>
        <dbReference type="ARBA" id="ARBA00018971"/>
    </source>
</evidence>
<evidence type="ECO:0000256" key="1">
    <source>
        <dbReference type="ARBA" id="ARBA00004177"/>
    </source>
</evidence>
<keyword evidence="11" id="KW-0206">Cytoskeleton</keyword>
<evidence type="ECO:0000256" key="8">
    <source>
        <dbReference type="ARBA" id="ARBA00022701"/>
    </source>
</evidence>
<keyword evidence="8" id="KW-0493">Microtubule</keyword>
<dbReference type="InterPro" id="IPR001715">
    <property type="entry name" value="CH_dom"/>
</dbReference>
<reference evidence="16 17" key="1">
    <citation type="submission" date="2025-05" db="UniProtKB">
        <authorList>
            <consortium name="RefSeq"/>
        </authorList>
    </citation>
    <scope>IDENTIFICATION</scope>
    <source>
        <tissue evidence="16 17">Muscle</tissue>
    </source>
</reference>
<comment type="similarity">
    <text evidence="3">Belongs to the hook family.</text>
</comment>
<keyword evidence="15" id="KW-1185">Reference proteome</keyword>
<comment type="subcellular location">
    <subcellularLocation>
        <location evidence="2">Cytoplasm</location>
        <location evidence="2">Cytoskeleton</location>
    </subcellularLocation>
    <subcellularLocation>
        <location evidence="1">Endosome</location>
    </subcellularLocation>
</comment>
<name>A0ABM1SMS6_LIMPO</name>
<evidence type="ECO:0000313" key="17">
    <source>
        <dbReference type="RefSeq" id="XP_022244932.1"/>
    </source>
</evidence>
<feature type="domain" description="Calponin-homology (CH)" evidence="14">
    <location>
        <begin position="2"/>
        <end position="118"/>
    </location>
</feature>
<evidence type="ECO:0000256" key="12">
    <source>
        <dbReference type="SAM" id="Coils"/>
    </source>
</evidence>
<dbReference type="Pfam" id="PF05622">
    <property type="entry name" value="HOOK"/>
    <property type="match status" value="1"/>
</dbReference>
<keyword evidence="10 12" id="KW-0175">Coiled coil</keyword>
<evidence type="ECO:0000313" key="15">
    <source>
        <dbReference type="Proteomes" id="UP000694941"/>
    </source>
</evidence>
<feature type="coiled-coil region" evidence="12">
    <location>
        <begin position="163"/>
        <end position="422"/>
    </location>
</feature>
<evidence type="ECO:0000256" key="13">
    <source>
        <dbReference type="SAM" id="MobiDB-lite"/>
    </source>
</evidence>
<feature type="coiled-coil region" evidence="12">
    <location>
        <begin position="490"/>
        <end position="531"/>
    </location>
</feature>
<dbReference type="PROSITE" id="PS50021">
    <property type="entry name" value="CH"/>
    <property type="match status" value="1"/>
</dbReference>
<evidence type="ECO:0000256" key="11">
    <source>
        <dbReference type="ARBA" id="ARBA00023212"/>
    </source>
</evidence>